<evidence type="ECO:0000256" key="5">
    <source>
        <dbReference type="SAM" id="MobiDB-lite"/>
    </source>
</evidence>
<dbReference type="InterPro" id="IPR010402">
    <property type="entry name" value="CCT_domain"/>
</dbReference>
<protein>
    <recommendedName>
        <fullName evidence="6">CCT domain-containing protein</fullName>
    </recommendedName>
</protein>
<evidence type="ECO:0000256" key="4">
    <source>
        <dbReference type="PROSITE-ProRule" id="PRU00357"/>
    </source>
</evidence>
<feature type="compositionally biased region" description="Gly residues" evidence="5">
    <location>
        <begin position="30"/>
        <end position="40"/>
    </location>
</feature>
<gene>
    <name evidence="7" type="ORF">ILEXP_LOCUS48995</name>
</gene>
<keyword evidence="3 4" id="KW-0539">Nucleus</keyword>
<dbReference type="Pfam" id="PF06203">
    <property type="entry name" value="CCT"/>
    <property type="match status" value="1"/>
</dbReference>
<evidence type="ECO:0000256" key="2">
    <source>
        <dbReference type="ARBA" id="ARBA00022737"/>
    </source>
</evidence>
<reference evidence="7 8" key="1">
    <citation type="submission" date="2024-02" db="EMBL/GenBank/DDBJ databases">
        <authorList>
            <person name="Vignale AGUSTIN F."/>
            <person name="Sosa J E."/>
            <person name="Modenutti C."/>
        </authorList>
    </citation>
    <scope>NUCLEOTIDE SEQUENCE [LARGE SCALE GENOMIC DNA]</scope>
</reference>
<dbReference type="Proteomes" id="UP001642360">
    <property type="component" value="Unassembled WGS sequence"/>
</dbReference>
<feature type="region of interest" description="Disordered" evidence="5">
    <location>
        <begin position="1"/>
        <end position="43"/>
    </location>
</feature>
<feature type="domain" description="CCT" evidence="6">
    <location>
        <begin position="74"/>
        <end position="116"/>
    </location>
</feature>
<dbReference type="PROSITE" id="PS51017">
    <property type="entry name" value="CCT"/>
    <property type="match status" value="1"/>
</dbReference>
<sequence>MNNTNNPTVSQGPATSESNNLPTARHSSGSGFGKPKGYGGPKEIQIMDQSILMRGESATAAISTADMELLAKNRGNAMLRYKEKKKTRRYEKHIRYESRKARADTRKRVKGRFVKASEATDG</sequence>
<evidence type="ECO:0000256" key="3">
    <source>
        <dbReference type="ARBA" id="ARBA00023242"/>
    </source>
</evidence>
<keyword evidence="2" id="KW-0677">Repeat</keyword>
<name>A0ABC8UBA6_9AQUA</name>
<keyword evidence="8" id="KW-1185">Reference proteome</keyword>
<accession>A0ABC8UBA6</accession>
<evidence type="ECO:0000313" key="8">
    <source>
        <dbReference type="Proteomes" id="UP001642360"/>
    </source>
</evidence>
<comment type="caution">
    <text evidence="7">The sequence shown here is derived from an EMBL/GenBank/DDBJ whole genome shotgun (WGS) entry which is preliminary data.</text>
</comment>
<dbReference type="PANTHER" id="PTHR31717">
    <property type="entry name" value="ZINC FINGER PROTEIN CONSTANS-LIKE 10"/>
    <property type="match status" value="1"/>
</dbReference>
<dbReference type="AlphaFoldDB" id="A0ABC8UBA6"/>
<comment type="subcellular location">
    <subcellularLocation>
        <location evidence="1 4">Nucleus</location>
    </subcellularLocation>
</comment>
<evidence type="ECO:0000259" key="6">
    <source>
        <dbReference type="PROSITE" id="PS51017"/>
    </source>
</evidence>
<organism evidence="7 8">
    <name type="scientific">Ilex paraguariensis</name>
    <name type="common">yerba mate</name>
    <dbReference type="NCBI Taxonomy" id="185542"/>
    <lineage>
        <taxon>Eukaryota</taxon>
        <taxon>Viridiplantae</taxon>
        <taxon>Streptophyta</taxon>
        <taxon>Embryophyta</taxon>
        <taxon>Tracheophyta</taxon>
        <taxon>Spermatophyta</taxon>
        <taxon>Magnoliopsida</taxon>
        <taxon>eudicotyledons</taxon>
        <taxon>Gunneridae</taxon>
        <taxon>Pentapetalae</taxon>
        <taxon>asterids</taxon>
        <taxon>campanulids</taxon>
        <taxon>Aquifoliales</taxon>
        <taxon>Aquifoliaceae</taxon>
        <taxon>Ilex</taxon>
    </lineage>
</organism>
<dbReference type="PANTHER" id="PTHR31717:SF45">
    <property type="entry name" value="ZINC FINGER PROTEIN CONSTANS-LIKE 14-RELATED"/>
    <property type="match status" value="1"/>
</dbReference>
<feature type="compositionally biased region" description="Polar residues" evidence="5">
    <location>
        <begin position="1"/>
        <end position="26"/>
    </location>
</feature>
<proteinExistence type="predicted"/>
<dbReference type="EMBL" id="CAUOFW020007391">
    <property type="protein sequence ID" value="CAK9179057.1"/>
    <property type="molecule type" value="Genomic_DNA"/>
</dbReference>
<dbReference type="GO" id="GO:0005634">
    <property type="term" value="C:nucleus"/>
    <property type="evidence" value="ECO:0007669"/>
    <property type="project" value="UniProtKB-SubCell"/>
</dbReference>
<evidence type="ECO:0000256" key="1">
    <source>
        <dbReference type="ARBA" id="ARBA00004123"/>
    </source>
</evidence>
<evidence type="ECO:0000313" key="7">
    <source>
        <dbReference type="EMBL" id="CAK9179057.1"/>
    </source>
</evidence>